<feature type="domain" description="TROVE" evidence="7">
    <location>
        <begin position="32"/>
        <end position="387"/>
    </location>
</feature>
<dbReference type="Pfam" id="PF05731">
    <property type="entry name" value="TROVE"/>
    <property type="match status" value="1"/>
</dbReference>
<dbReference type="GO" id="GO:0005737">
    <property type="term" value="C:cytoplasm"/>
    <property type="evidence" value="ECO:0007669"/>
    <property type="project" value="UniProtKB-SubCell"/>
</dbReference>
<sequence length="566" mass="64897">MAQPITGHVPEPTMNMNRPNNNGHDSYEMTDAELAGIEPTINDGPEARLSRFLYVGKEYPDYQPGYWFVHNYFIVKNVPSIEELAATPGKELVPILLITKAFESNLVPHPETLVFALAVCGRQTISEKLRHEAFASVQKICTTTEQFILFVRFTSKLKRENELCYLTFGWGNGMKKAVNNWYLSKEPLALAKCVTKYRSRYGWKHKDIIKLCHTVGDTPEKAVILRYIVKGLSEAKQFASELAENTTVEIVMKYIENIELFKHCEEETSAAALLQELGLSLEHVPGHLLKCKKIWIELISMMDMVMLLNNLQRINNLRLLKPNVAAEKVIELLRNEELIARDKVHPVEILIALINYQNCGKPLSFEKRRIREAAKKPHQLPFEPNQDHLQRTDLRYLVTISSNKKTVEGRAWQCGNMRGVEVGCFIAMTLVRQESDVTVATFKDNEIHVVDVGNEETYEQVVRKLREISTANIKLSKPLLWAMKMKKEYDVFINIVDQVYEKHDRSQESLSLYRNMMQLPDAKLINCAVCSSATYRKTQYDKNVLIINGFDATVPKLIQAFVQSLF</sequence>
<dbReference type="EMBL" id="QOIP01000005">
    <property type="protein sequence ID" value="RLU22374.1"/>
    <property type="molecule type" value="Genomic_DNA"/>
</dbReference>
<evidence type="ECO:0000256" key="1">
    <source>
        <dbReference type="ARBA" id="ARBA00004496"/>
    </source>
</evidence>
<dbReference type="GO" id="GO:1990904">
    <property type="term" value="C:ribonucleoprotein complex"/>
    <property type="evidence" value="ECO:0007669"/>
    <property type="project" value="UniProtKB-KW"/>
</dbReference>
<dbReference type="PROSITE" id="PS50988">
    <property type="entry name" value="TROVE"/>
    <property type="match status" value="1"/>
</dbReference>
<evidence type="ECO:0000259" key="7">
    <source>
        <dbReference type="PROSITE" id="PS50988"/>
    </source>
</evidence>
<comment type="similarity">
    <text evidence="2">Belongs to the Ro 60 kDa family.</text>
</comment>
<dbReference type="InterPro" id="IPR037214">
    <property type="entry name" value="TROVE_dom_sf"/>
</dbReference>
<dbReference type="OrthoDB" id="6098064at2759"/>
<evidence type="ECO:0000313" key="8">
    <source>
        <dbReference type="EMBL" id="RLU22374.1"/>
    </source>
</evidence>
<dbReference type="SUPFAM" id="SSF140864">
    <property type="entry name" value="TROVE domain-like"/>
    <property type="match status" value="1"/>
</dbReference>
<dbReference type="PANTHER" id="PTHR14202:SF0">
    <property type="entry name" value="RNA-BINDING PROTEIN RO60"/>
    <property type="match status" value="1"/>
</dbReference>
<dbReference type="GO" id="GO:0003723">
    <property type="term" value="F:RNA binding"/>
    <property type="evidence" value="ECO:0007669"/>
    <property type="project" value="UniProtKB-KW"/>
</dbReference>
<keyword evidence="5" id="KW-0694">RNA-binding</keyword>
<dbReference type="InterPro" id="IPR056800">
    <property type="entry name" value="vWA_Ro60"/>
</dbReference>
<dbReference type="Gene3D" id="3.40.50.410">
    <property type="entry name" value="von Willebrand factor, type A domain"/>
    <property type="match status" value="1"/>
</dbReference>
<evidence type="ECO:0000256" key="5">
    <source>
        <dbReference type="ARBA" id="ARBA00022884"/>
    </source>
</evidence>
<keyword evidence="6" id="KW-0687">Ribonucleoprotein</keyword>
<gene>
    <name evidence="8" type="ORF">DMN91_004652</name>
</gene>
<reference evidence="8" key="2">
    <citation type="submission" date="2018-07" db="EMBL/GenBank/DDBJ databases">
        <authorList>
            <person name="Mckenzie S.K."/>
            <person name="Kronauer D.J.C."/>
        </authorList>
    </citation>
    <scope>NUCLEOTIDE SEQUENCE</scope>
    <source>
        <strain evidence="8">Clonal line C1</strain>
    </source>
</reference>
<keyword evidence="3" id="KW-0963">Cytoplasm</keyword>
<evidence type="ECO:0000256" key="4">
    <source>
        <dbReference type="ARBA" id="ARBA00022723"/>
    </source>
</evidence>
<dbReference type="InterPro" id="IPR036465">
    <property type="entry name" value="vWFA_dom_sf"/>
</dbReference>
<dbReference type="InterPro" id="IPR040322">
    <property type="entry name" value="TROVE2"/>
</dbReference>
<organism evidence="8">
    <name type="scientific">Ooceraea biroi</name>
    <name type="common">Clonal raider ant</name>
    <name type="synonym">Cerapachys biroi</name>
    <dbReference type="NCBI Taxonomy" id="2015173"/>
    <lineage>
        <taxon>Eukaryota</taxon>
        <taxon>Metazoa</taxon>
        <taxon>Ecdysozoa</taxon>
        <taxon>Arthropoda</taxon>
        <taxon>Hexapoda</taxon>
        <taxon>Insecta</taxon>
        <taxon>Pterygota</taxon>
        <taxon>Neoptera</taxon>
        <taxon>Endopterygota</taxon>
        <taxon>Hymenoptera</taxon>
        <taxon>Apocrita</taxon>
        <taxon>Aculeata</taxon>
        <taxon>Formicoidea</taxon>
        <taxon>Formicidae</taxon>
        <taxon>Dorylinae</taxon>
        <taxon>Ooceraea</taxon>
    </lineage>
</organism>
<keyword evidence="4" id="KW-0479">Metal-binding</keyword>
<protein>
    <recommendedName>
        <fullName evidence="7">TROVE domain-containing protein</fullName>
    </recommendedName>
</protein>
<comment type="caution">
    <text evidence="8">The sequence shown here is derived from an EMBL/GenBank/DDBJ whole genome shotgun (WGS) entry which is preliminary data.</text>
</comment>
<dbReference type="GO" id="GO:0046872">
    <property type="term" value="F:metal ion binding"/>
    <property type="evidence" value="ECO:0007669"/>
    <property type="project" value="UniProtKB-KW"/>
</dbReference>
<accession>A0A3L8DPM3</accession>
<reference evidence="8" key="1">
    <citation type="journal article" date="2018" name="Genome Res.">
        <title>The genomic architecture and molecular evolution of ant odorant receptors.</title>
        <authorList>
            <person name="McKenzie S.K."/>
            <person name="Kronauer D.J.C."/>
        </authorList>
    </citation>
    <scope>NUCLEOTIDE SEQUENCE [LARGE SCALE GENOMIC DNA]</scope>
    <source>
        <strain evidence="8">Clonal line C1</strain>
    </source>
</reference>
<comment type="subcellular location">
    <subcellularLocation>
        <location evidence="1">Cytoplasm</location>
    </subcellularLocation>
</comment>
<evidence type="ECO:0000256" key="6">
    <source>
        <dbReference type="ARBA" id="ARBA00023274"/>
    </source>
</evidence>
<dbReference type="PANTHER" id="PTHR14202">
    <property type="entry name" value="60 KDA RIBONUCLEOPROTEIN SSA/RO"/>
    <property type="match status" value="1"/>
</dbReference>
<dbReference type="Pfam" id="PF25045">
    <property type="entry name" value="vWA_Ro60"/>
    <property type="match status" value="1"/>
</dbReference>
<proteinExistence type="inferred from homology"/>
<dbReference type="InterPro" id="IPR008858">
    <property type="entry name" value="TROVE_dom"/>
</dbReference>
<evidence type="ECO:0000256" key="2">
    <source>
        <dbReference type="ARBA" id="ARBA00007814"/>
    </source>
</evidence>
<name>A0A3L8DPM3_OOCBI</name>
<evidence type="ECO:0000256" key="3">
    <source>
        <dbReference type="ARBA" id="ARBA00022490"/>
    </source>
</evidence>
<dbReference type="Proteomes" id="UP000279307">
    <property type="component" value="Chromosome 5"/>
</dbReference>
<dbReference type="AlphaFoldDB" id="A0A3L8DPM3"/>
<dbReference type="SUPFAM" id="SSF53300">
    <property type="entry name" value="vWA-like"/>
    <property type="match status" value="1"/>
</dbReference>